<proteinExistence type="predicted"/>
<accession>A0AAD6HYD5</accession>
<reference evidence="2" key="2">
    <citation type="submission" date="2023-01" db="EMBL/GenBank/DDBJ databases">
        <authorList>
            <person name="Petersen C."/>
        </authorList>
    </citation>
    <scope>NUCLEOTIDE SEQUENCE</scope>
    <source>
        <strain evidence="2">IBT 17514</strain>
    </source>
</reference>
<evidence type="ECO:0000256" key="1">
    <source>
        <dbReference type="SAM" id="MobiDB-lite"/>
    </source>
</evidence>
<name>A0AAD6HYD5_9EURO</name>
<feature type="region of interest" description="Disordered" evidence="1">
    <location>
        <begin position="230"/>
        <end position="254"/>
    </location>
</feature>
<dbReference type="EMBL" id="JAQJAN010000001">
    <property type="protein sequence ID" value="KAJ5741029.1"/>
    <property type="molecule type" value="Genomic_DNA"/>
</dbReference>
<feature type="compositionally biased region" description="Polar residues" evidence="1">
    <location>
        <begin position="238"/>
        <end position="254"/>
    </location>
</feature>
<protein>
    <submittedName>
        <fullName evidence="2">Uncharacterized protein</fullName>
    </submittedName>
</protein>
<comment type="caution">
    <text evidence="2">The sequence shown here is derived from an EMBL/GenBank/DDBJ whole genome shotgun (WGS) entry which is preliminary data.</text>
</comment>
<evidence type="ECO:0000313" key="3">
    <source>
        <dbReference type="Proteomes" id="UP001215712"/>
    </source>
</evidence>
<dbReference type="AlphaFoldDB" id="A0AAD6HYD5"/>
<keyword evidence="3" id="KW-1185">Reference proteome</keyword>
<organism evidence="2 3">
    <name type="scientific">Penicillium malachiteum</name>
    <dbReference type="NCBI Taxonomy" id="1324776"/>
    <lineage>
        <taxon>Eukaryota</taxon>
        <taxon>Fungi</taxon>
        <taxon>Dikarya</taxon>
        <taxon>Ascomycota</taxon>
        <taxon>Pezizomycotina</taxon>
        <taxon>Eurotiomycetes</taxon>
        <taxon>Eurotiomycetidae</taxon>
        <taxon>Eurotiales</taxon>
        <taxon>Aspergillaceae</taxon>
        <taxon>Penicillium</taxon>
    </lineage>
</organism>
<gene>
    <name evidence="2" type="ORF">N7493_000901</name>
</gene>
<reference evidence="2" key="1">
    <citation type="journal article" date="2023" name="IMA Fungus">
        <title>Comparative genomic study of the Penicillium genus elucidates a diverse pangenome and 15 lateral gene transfer events.</title>
        <authorList>
            <person name="Petersen C."/>
            <person name="Sorensen T."/>
            <person name="Nielsen M.R."/>
            <person name="Sondergaard T.E."/>
            <person name="Sorensen J.L."/>
            <person name="Fitzpatrick D.A."/>
            <person name="Frisvad J.C."/>
            <person name="Nielsen K.L."/>
        </authorList>
    </citation>
    <scope>NUCLEOTIDE SEQUENCE</scope>
    <source>
        <strain evidence="2">IBT 17514</strain>
    </source>
</reference>
<sequence length="338" mass="35806">MSFFQWSGPALGIPTTTYTLTSSSSPSPITIIGDEGNLPIVIYPPPIEIPFTTLYTVVDGRSYMVMDDTIILNATDGFGLALVTGIPSPATTPLTVTKYIYIEDLFTTTSTTTNDTVVIVILPTNTGGSDNTNTLPQTTSTSGTITYTWSEQQIDSLATIPTTTTITTTEVDDKTTSTLVMPVNTGGFYWSPVPIPDIPLPTIPFPDLAPIPTLHCFRLFDIFTIDYPPNGDNEDSSGKSTKTVRYTSGKESPTCSPSTAKSCGTLCTSNCYPSSTSTSMTTTSSTTCSSESTVTDYWVSCNSASCITTSTATATGCNVTASTTTMGIYCALSTSYNI</sequence>
<dbReference type="Proteomes" id="UP001215712">
    <property type="component" value="Unassembled WGS sequence"/>
</dbReference>
<evidence type="ECO:0000313" key="2">
    <source>
        <dbReference type="EMBL" id="KAJ5741029.1"/>
    </source>
</evidence>